<evidence type="ECO:0000256" key="6">
    <source>
        <dbReference type="ARBA" id="ARBA00023136"/>
    </source>
</evidence>
<feature type="transmembrane region" description="Helical" evidence="8">
    <location>
        <begin position="196"/>
        <end position="216"/>
    </location>
</feature>
<dbReference type="InterPro" id="IPR005828">
    <property type="entry name" value="MFS_sugar_transport-like"/>
</dbReference>
<dbReference type="InterPro" id="IPR036259">
    <property type="entry name" value="MFS_trans_sf"/>
</dbReference>
<comment type="subcellular location">
    <subcellularLocation>
        <location evidence="1">Membrane</location>
        <topology evidence="1">Multi-pass membrane protein</topology>
    </subcellularLocation>
</comment>
<dbReference type="PANTHER" id="PTHR48022:SF3">
    <property type="entry name" value="HEXOSE TRANSPORTER PROTEIN (AFU_ORTHOLOGUE AFUA_8G04480)-RELATED"/>
    <property type="match status" value="1"/>
</dbReference>
<feature type="transmembrane region" description="Helical" evidence="8">
    <location>
        <begin position="382"/>
        <end position="401"/>
    </location>
</feature>
<comment type="caution">
    <text evidence="10">The sequence shown here is derived from an EMBL/GenBank/DDBJ whole genome shotgun (WGS) entry which is preliminary data.</text>
</comment>
<dbReference type="GO" id="GO:0016020">
    <property type="term" value="C:membrane"/>
    <property type="evidence" value="ECO:0007669"/>
    <property type="project" value="UniProtKB-SubCell"/>
</dbReference>
<evidence type="ECO:0000256" key="4">
    <source>
        <dbReference type="ARBA" id="ARBA00022692"/>
    </source>
</evidence>
<feature type="transmembrane region" description="Helical" evidence="8">
    <location>
        <begin position="422"/>
        <end position="440"/>
    </location>
</feature>
<keyword evidence="4 8" id="KW-0812">Transmembrane</keyword>
<evidence type="ECO:0000313" key="10">
    <source>
        <dbReference type="EMBL" id="KAJ5151416.1"/>
    </source>
</evidence>
<dbReference type="InterPro" id="IPR050360">
    <property type="entry name" value="MFS_Sugar_Transporters"/>
</dbReference>
<dbReference type="EMBL" id="JAPQKN010000008">
    <property type="protein sequence ID" value="KAJ5151416.1"/>
    <property type="molecule type" value="Genomic_DNA"/>
</dbReference>
<evidence type="ECO:0000256" key="3">
    <source>
        <dbReference type="ARBA" id="ARBA00022448"/>
    </source>
</evidence>
<dbReference type="InterPro" id="IPR005829">
    <property type="entry name" value="Sugar_transporter_CS"/>
</dbReference>
<dbReference type="FunFam" id="1.20.1250.20:FF:000134">
    <property type="entry name" value="MFS sugar transporter protein"/>
    <property type="match status" value="1"/>
</dbReference>
<dbReference type="Gene3D" id="1.20.1250.20">
    <property type="entry name" value="MFS general substrate transporter like domains"/>
    <property type="match status" value="1"/>
</dbReference>
<proteinExistence type="inferred from homology"/>
<organism evidence="10 11">
    <name type="scientific">Penicillium canariense</name>
    <dbReference type="NCBI Taxonomy" id="189055"/>
    <lineage>
        <taxon>Eukaryota</taxon>
        <taxon>Fungi</taxon>
        <taxon>Dikarya</taxon>
        <taxon>Ascomycota</taxon>
        <taxon>Pezizomycotina</taxon>
        <taxon>Eurotiomycetes</taxon>
        <taxon>Eurotiomycetidae</taxon>
        <taxon>Eurotiales</taxon>
        <taxon>Aspergillaceae</taxon>
        <taxon>Penicillium</taxon>
    </lineage>
</organism>
<evidence type="ECO:0000259" key="9">
    <source>
        <dbReference type="PROSITE" id="PS50850"/>
    </source>
</evidence>
<reference evidence="10" key="2">
    <citation type="journal article" date="2023" name="IMA Fungus">
        <title>Comparative genomic study of the Penicillium genus elucidates a diverse pangenome and 15 lateral gene transfer events.</title>
        <authorList>
            <person name="Petersen C."/>
            <person name="Sorensen T."/>
            <person name="Nielsen M.R."/>
            <person name="Sondergaard T.E."/>
            <person name="Sorensen J.L."/>
            <person name="Fitzpatrick D.A."/>
            <person name="Frisvad J.C."/>
            <person name="Nielsen K.L."/>
        </authorList>
    </citation>
    <scope>NUCLEOTIDE SEQUENCE</scope>
    <source>
        <strain evidence="10">IBT 26290</strain>
    </source>
</reference>
<evidence type="ECO:0000256" key="8">
    <source>
        <dbReference type="SAM" id="Phobius"/>
    </source>
</evidence>
<gene>
    <name evidence="10" type="ORF">N7482_010668</name>
</gene>
<keyword evidence="11" id="KW-1185">Reference proteome</keyword>
<dbReference type="PANTHER" id="PTHR48022">
    <property type="entry name" value="PLASTIDIC GLUCOSE TRANSPORTER 4"/>
    <property type="match status" value="1"/>
</dbReference>
<evidence type="ECO:0000313" key="11">
    <source>
        <dbReference type="Proteomes" id="UP001149163"/>
    </source>
</evidence>
<dbReference type="PROSITE" id="PS00217">
    <property type="entry name" value="SUGAR_TRANSPORT_2"/>
    <property type="match status" value="1"/>
</dbReference>
<dbReference type="AlphaFoldDB" id="A0A9W9LD58"/>
<feature type="transmembrane region" description="Helical" evidence="8">
    <location>
        <begin position="452"/>
        <end position="471"/>
    </location>
</feature>
<dbReference type="OrthoDB" id="6133115at2759"/>
<evidence type="ECO:0000256" key="2">
    <source>
        <dbReference type="ARBA" id="ARBA00010992"/>
    </source>
</evidence>
<feature type="transmembrane region" description="Helical" evidence="8">
    <location>
        <begin position="352"/>
        <end position="376"/>
    </location>
</feature>
<dbReference type="InterPro" id="IPR003663">
    <property type="entry name" value="Sugar/inositol_transpt"/>
</dbReference>
<feature type="transmembrane region" description="Helical" evidence="8">
    <location>
        <begin position="286"/>
        <end position="312"/>
    </location>
</feature>
<feature type="transmembrane region" description="Helical" evidence="8">
    <location>
        <begin position="74"/>
        <end position="93"/>
    </location>
</feature>
<accession>A0A9W9LD58</accession>
<keyword evidence="6 8" id="KW-0472">Membrane</keyword>
<feature type="domain" description="Major facilitator superfamily (MFS) profile" evidence="9">
    <location>
        <begin position="37"/>
        <end position="475"/>
    </location>
</feature>
<reference evidence="10" key="1">
    <citation type="submission" date="2022-11" db="EMBL/GenBank/DDBJ databases">
        <authorList>
            <person name="Petersen C."/>
        </authorList>
    </citation>
    <scope>NUCLEOTIDE SEQUENCE</scope>
    <source>
        <strain evidence="10">IBT 26290</strain>
    </source>
</reference>
<dbReference type="Pfam" id="PF00083">
    <property type="entry name" value="Sugar_tr"/>
    <property type="match status" value="1"/>
</dbReference>
<comment type="similarity">
    <text evidence="2 7">Belongs to the major facilitator superfamily. Sugar transporter (TC 2.A.1.1) family.</text>
</comment>
<protein>
    <submittedName>
        <fullName evidence="10">Sugar transporter (Hexose transporter)</fullName>
    </submittedName>
</protein>
<keyword evidence="5 8" id="KW-1133">Transmembrane helix</keyword>
<dbReference type="PROSITE" id="PS50850">
    <property type="entry name" value="MFS"/>
    <property type="match status" value="1"/>
</dbReference>
<dbReference type="GO" id="GO:0005351">
    <property type="term" value="F:carbohydrate:proton symporter activity"/>
    <property type="evidence" value="ECO:0007669"/>
    <property type="project" value="TreeGrafter"/>
</dbReference>
<feature type="transmembrane region" description="Helical" evidence="8">
    <location>
        <begin position="130"/>
        <end position="152"/>
    </location>
</feature>
<evidence type="ECO:0000256" key="5">
    <source>
        <dbReference type="ARBA" id="ARBA00022989"/>
    </source>
</evidence>
<name>A0A9W9LD58_9EURO</name>
<evidence type="ECO:0000256" key="7">
    <source>
        <dbReference type="RuleBase" id="RU003346"/>
    </source>
</evidence>
<dbReference type="NCBIfam" id="TIGR00879">
    <property type="entry name" value="SP"/>
    <property type="match status" value="1"/>
</dbReference>
<dbReference type="Proteomes" id="UP001149163">
    <property type="component" value="Unassembled WGS sequence"/>
</dbReference>
<dbReference type="SUPFAM" id="SSF103473">
    <property type="entry name" value="MFS general substrate transporter"/>
    <property type="match status" value="1"/>
</dbReference>
<feature type="transmembrane region" description="Helical" evidence="8">
    <location>
        <begin position="324"/>
        <end position="345"/>
    </location>
</feature>
<sequence>MANLDETQSEAHGVAVDYTVPHISVWKAPYLWKASFCVVGLCLFSSANGYDGSLLNGLQSLDTWQVFMEHPTGAWLGFINAIYWIGTFFGALVAAWTSNKFGRKVGIYFGISLLVVGSALQAAAPHDSAFIVARLIVGMSSGFLNNAAPLLLNEISYPTHRPVANALFMCGYYLGALIAAWVTFGTRVMDSSWSWRIPSITQVLCPVLALPALLMVPESPRWLVSMNRVPEARAALANLHASGDLNSPVVNHQVIDIQHTLELEEENAKTSGYAEMISTPGNRHRLFITISVGFYAQWVGNVVVSYYLALVLKNIGITKTRDQLLISGCLQIWNLIFATVGASLVEKVGRRVLFLLSGAIMLVSYITIAGLSGGFYTTKVQSIGTAVVPFLFIYFAGYDIALTPLLTAYPCEVWPYRLRSKGLSVAWISVVFGNMFNTFVNPIALDAIGWKYYFVFVAVLIAYEITVYLYYPETKGHTLEDMAVIFDKDDAMTSHVGEESEEKTGSTELVERV</sequence>
<keyword evidence="10" id="KW-0762">Sugar transport</keyword>
<keyword evidence="3 7" id="KW-0813">Transport</keyword>
<evidence type="ECO:0000256" key="1">
    <source>
        <dbReference type="ARBA" id="ARBA00004141"/>
    </source>
</evidence>
<dbReference type="InterPro" id="IPR020846">
    <property type="entry name" value="MFS_dom"/>
</dbReference>
<feature type="transmembrane region" description="Helical" evidence="8">
    <location>
        <begin position="105"/>
        <end position="124"/>
    </location>
</feature>
<feature type="transmembrane region" description="Helical" evidence="8">
    <location>
        <begin position="164"/>
        <end position="184"/>
    </location>
</feature>
<dbReference type="GeneID" id="81431968"/>
<dbReference type="RefSeq" id="XP_056538749.1">
    <property type="nucleotide sequence ID" value="XM_056692792.1"/>
</dbReference>